<organism evidence="3 4">
    <name type="scientific">Fusobacterium simiae</name>
    <dbReference type="NCBI Taxonomy" id="855"/>
    <lineage>
        <taxon>Bacteria</taxon>
        <taxon>Fusobacteriati</taxon>
        <taxon>Fusobacteriota</taxon>
        <taxon>Fusobacteriia</taxon>
        <taxon>Fusobacteriales</taxon>
        <taxon>Fusobacteriaceae</taxon>
        <taxon>Fusobacterium</taxon>
    </lineage>
</organism>
<evidence type="ECO:0000259" key="2">
    <source>
        <dbReference type="Pfam" id="PF00266"/>
    </source>
</evidence>
<dbReference type="InterPro" id="IPR015421">
    <property type="entry name" value="PyrdxlP-dep_Trfase_major"/>
</dbReference>
<dbReference type="RefSeq" id="WP_265152147.1">
    <property type="nucleotide sequence ID" value="NZ_JAOXXL010000013.1"/>
</dbReference>
<dbReference type="Gene3D" id="3.40.640.10">
    <property type="entry name" value="Type I PLP-dependent aspartate aminotransferase-like (Major domain)"/>
    <property type="match status" value="1"/>
</dbReference>
<dbReference type="InterPro" id="IPR015422">
    <property type="entry name" value="PyrdxlP-dep_Trfase_small"/>
</dbReference>
<feature type="domain" description="Aminotransferase class V" evidence="2">
    <location>
        <begin position="63"/>
        <end position="253"/>
    </location>
</feature>
<dbReference type="PANTHER" id="PTHR43586:SF8">
    <property type="entry name" value="CYSTEINE DESULFURASE 1, CHLOROPLASTIC"/>
    <property type="match status" value="1"/>
</dbReference>
<evidence type="ECO:0000313" key="3">
    <source>
        <dbReference type="EMBL" id="MCY7008171.1"/>
    </source>
</evidence>
<dbReference type="SUPFAM" id="SSF53383">
    <property type="entry name" value="PLP-dependent transferases"/>
    <property type="match status" value="1"/>
</dbReference>
<dbReference type="EMBL" id="JAOXXL010000013">
    <property type="protein sequence ID" value="MCY7008171.1"/>
    <property type="molecule type" value="Genomic_DNA"/>
</dbReference>
<reference evidence="3" key="1">
    <citation type="submission" date="2022-09" db="EMBL/GenBank/DDBJ databases">
        <authorList>
            <person name="Zoaiter M."/>
        </authorList>
    </citation>
    <scope>NUCLEOTIDE SEQUENCE</scope>
    <source>
        <strain evidence="3">DSM 19848</strain>
    </source>
</reference>
<dbReference type="InterPro" id="IPR015424">
    <property type="entry name" value="PyrdxlP-dep_Trfase"/>
</dbReference>
<dbReference type="InterPro" id="IPR000192">
    <property type="entry name" value="Aminotrans_V_dom"/>
</dbReference>
<dbReference type="GO" id="GO:0008483">
    <property type="term" value="F:transaminase activity"/>
    <property type="evidence" value="ECO:0007669"/>
    <property type="project" value="UniProtKB-KW"/>
</dbReference>
<name>A0ABT4DHV5_FUSSI</name>
<evidence type="ECO:0000313" key="4">
    <source>
        <dbReference type="Proteomes" id="UP001062738"/>
    </source>
</evidence>
<accession>A0ABT4DHV5</accession>
<keyword evidence="3" id="KW-0808">Transferase</keyword>
<proteinExistence type="predicted"/>
<dbReference type="PANTHER" id="PTHR43586">
    <property type="entry name" value="CYSTEINE DESULFURASE"/>
    <property type="match status" value="1"/>
</dbReference>
<sequence length="427" mass="48411">MYNRVFDEILLKEIRAKFAFLDYDPTYGKRLFLDNAGGALRLTSSIIEKNFWDLLPDCPLRYHQRAIDLNVLMDKTQNEILSTMLGAKSGSIVTAISASAVFFKVARAIIESTNIKNGNVVTTNVEHPSAYDAVKIYAERNNLEFRVVKVNQKTGFIEPEKVAELVDKNTVLVSVIAASNISGNIMDLEKINQLIKEKNKDVYFISDGVQHVPHGAMDVEKEGLDFVNFAPYKFYATRGIGFGYVSKRVASMFHDKLEAKDADDWIVGTPAPSLYASMLEVIDYACWVGSKFSNSKDRRELYKEGMKKISEQERYLLNFLLEGDDKVKGLRYINGVEIYVDNKDLEKRDLIIAMGIKGLSYTEAVNRYRDMGIIVFDRINTSLYSKRIVESLGLTGAIRVSPVHCHNENEMREFLIATQKIIESLKN</sequence>
<protein>
    <submittedName>
        <fullName evidence="3">Aminotransferase class V-fold PLP-dependent enzyme</fullName>
    </submittedName>
</protein>
<keyword evidence="4" id="KW-1185">Reference proteome</keyword>
<dbReference type="Pfam" id="PF00266">
    <property type="entry name" value="Aminotran_5"/>
    <property type="match status" value="1"/>
</dbReference>
<keyword evidence="1" id="KW-0663">Pyridoxal phosphate</keyword>
<dbReference type="Proteomes" id="UP001062738">
    <property type="component" value="Unassembled WGS sequence"/>
</dbReference>
<comment type="caution">
    <text evidence="3">The sequence shown here is derived from an EMBL/GenBank/DDBJ whole genome shotgun (WGS) entry which is preliminary data.</text>
</comment>
<evidence type="ECO:0000256" key="1">
    <source>
        <dbReference type="ARBA" id="ARBA00022898"/>
    </source>
</evidence>
<gene>
    <name evidence="3" type="ORF">OCK72_05795</name>
</gene>
<dbReference type="Gene3D" id="3.90.1150.10">
    <property type="entry name" value="Aspartate Aminotransferase, domain 1"/>
    <property type="match status" value="1"/>
</dbReference>
<keyword evidence="3" id="KW-0032">Aminotransferase</keyword>